<dbReference type="Pfam" id="PF01418">
    <property type="entry name" value="HTH_6"/>
    <property type="match status" value="1"/>
</dbReference>
<keyword evidence="3" id="KW-0804">Transcription</keyword>
<keyword evidence="1" id="KW-0805">Transcription regulation</keyword>
<name>A0A379G7F1_9GAMM</name>
<dbReference type="Gene3D" id="3.40.50.10490">
    <property type="entry name" value="Glucose-6-phosphate isomerase like protein, domain 1"/>
    <property type="match status" value="1"/>
</dbReference>
<accession>A0A379G7F1</accession>
<dbReference type="GO" id="GO:0097367">
    <property type="term" value="F:carbohydrate derivative binding"/>
    <property type="evidence" value="ECO:0007669"/>
    <property type="project" value="InterPro"/>
</dbReference>
<dbReference type="InterPro" id="IPR046348">
    <property type="entry name" value="SIS_dom_sf"/>
</dbReference>
<dbReference type="PROSITE" id="PS51464">
    <property type="entry name" value="SIS"/>
    <property type="match status" value="1"/>
</dbReference>
<feature type="domain" description="SIS" evidence="5">
    <location>
        <begin position="108"/>
        <end position="248"/>
    </location>
</feature>
<evidence type="ECO:0000259" key="5">
    <source>
        <dbReference type="PROSITE" id="PS51464"/>
    </source>
</evidence>
<evidence type="ECO:0000256" key="3">
    <source>
        <dbReference type="ARBA" id="ARBA00023163"/>
    </source>
</evidence>
<dbReference type="InterPro" id="IPR036388">
    <property type="entry name" value="WH-like_DNA-bd_sf"/>
</dbReference>
<dbReference type="InterPro" id="IPR047640">
    <property type="entry name" value="RpiR-like"/>
</dbReference>
<dbReference type="OrthoDB" id="3237351at2"/>
<dbReference type="Proteomes" id="UP000255129">
    <property type="component" value="Unassembled WGS sequence"/>
</dbReference>
<dbReference type="SUPFAM" id="SSF46689">
    <property type="entry name" value="Homeodomain-like"/>
    <property type="match status" value="1"/>
</dbReference>
<dbReference type="EMBL" id="UGUA01000002">
    <property type="protein sequence ID" value="SUC36908.1"/>
    <property type="molecule type" value="Genomic_DNA"/>
</dbReference>
<dbReference type="PANTHER" id="PTHR30514:SF21">
    <property type="entry name" value="RPIR-FAMILY TRANSCRIPTIONAL REGULATOR"/>
    <property type="match status" value="1"/>
</dbReference>
<sequence length="250" mass="28574">MLDFLKNYDNLTVSEKKVLKYLTDNIADIPYLNINELVAKTFVSKTVIINLSQKLGFSGFKELKFQINNHILSQNKAEKKNPASYKKQLENNIHKTFTLINEEQIHDCAKTLRHSRNIFIVARGTSKAVGYYLEHLLFSLGLHCFFINDYNLSDSFTRLVNKDDTVIFISLSGGTKKIIETAKIVQLKDANIISMTAFHTNELTAYSTNSLFCFADSYDTKRDDSKSRTGFFILVDLLINELENMLLSSN</sequence>
<gene>
    <name evidence="6" type="primary">rpiR</name>
    <name evidence="6" type="ORF">NCTC12026_03352</name>
</gene>
<dbReference type="InterPro" id="IPR000281">
    <property type="entry name" value="HTH_RpiR"/>
</dbReference>
<keyword evidence="2" id="KW-0238">DNA-binding</keyword>
<evidence type="ECO:0000256" key="2">
    <source>
        <dbReference type="ARBA" id="ARBA00023125"/>
    </source>
</evidence>
<reference evidence="6 7" key="1">
    <citation type="submission" date="2018-06" db="EMBL/GenBank/DDBJ databases">
        <authorList>
            <consortium name="Pathogen Informatics"/>
            <person name="Doyle S."/>
        </authorList>
    </citation>
    <scope>NUCLEOTIDE SEQUENCE [LARGE SCALE GENOMIC DNA]</scope>
    <source>
        <strain evidence="6 7">NCTC12026</strain>
    </source>
</reference>
<dbReference type="GO" id="GO:1901135">
    <property type="term" value="P:carbohydrate derivative metabolic process"/>
    <property type="evidence" value="ECO:0007669"/>
    <property type="project" value="InterPro"/>
</dbReference>
<dbReference type="GeneID" id="93422557"/>
<proteinExistence type="predicted"/>
<dbReference type="Gene3D" id="1.10.10.10">
    <property type="entry name" value="Winged helix-like DNA-binding domain superfamily/Winged helix DNA-binding domain"/>
    <property type="match status" value="1"/>
</dbReference>
<dbReference type="GO" id="GO:0003700">
    <property type="term" value="F:DNA-binding transcription factor activity"/>
    <property type="evidence" value="ECO:0007669"/>
    <property type="project" value="InterPro"/>
</dbReference>
<protein>
    <submittedName>
        <fullName evidence="6">Als operon repressor</fullName>
    </submittedName>
</protein>
<evidence type="ECO:0000313" key="6">
    <source>
        <dbReference type="EMBL" id="SUC36908.1"/>
    </source>
</evidence>
<evidence type="ECO:0000256" key="1">
    <source>
        <dbReference type="ARBA" id="ARBA00023015"/>
    </source>
</evidence>
<dbReference type="InterPro" id="IPR009057">
    <property type="entry name" value="Homeodomain-like_sf"/>
</dbReference>
<dbReference type="InterPro" id="IPR035472">
    <property type="entry name" value="RpiR-like_SIS"/>
</dbReference>
<evidence type="ECO:0000313" key="7">
    <source>
        <dbReference type="Proteomes" id="UP000255129"/>
    </source>
</evidence>
<dbReference type="SUPFAM" id="SSF53697">
    <property type="entry name" value="SIS domain"/>
    <property type="match status" value="1"/>
</dbReference>
<organism evidence="6 7">
    <name type="scientific">Providencia rustigianii</name>
    <dbReference type="NCBI Taxonomy" id="158850"/>
    <lineage>
        <taxon>Bacteria</taxon>
        <taxon>Pseudomonadati</taxon>
        <taxon>Pseudomonadota</taxon>
        <taxon>Gammaproteobacteria</taxon>
        <taxon>Enterobacterales</taxon>
        <taxon>Morganellaceae</taxon>
        <taxon>Providencia</taxon>
    </lineage>
</organism>
<dbReference type="InterPro" id="IPR001347">
    <property type="entry name" value="SIS_dom"/>
</dbReference>
<evidence type="ECO:0000259" key="4">
    <source>
        <dbReference type="PROSITE" id="PS51071"/>
    </source>
</evidence>
<dbReference type="CDD" id="cd05013">
    <property type="entry name" value="SIS_RpiR"/>
    <property type="match status" value="1"/>
</dbReference>
<dbReference type="Pfam" id="PF01380">
    <property type="entry name" value="SIS"/>
    <property type="match status" value="1"/>
</dbReference>
<dbReference type="AlphaFoldDB" id="A0A379G7F1"/>
<dbReference type="GO" id="GO:0003677">
    <property type="term" value="F:DNA binding"/>
    <property type="evidence" value="ECO:0007669"/>
    <property type="project" value="UniProtKB-KW"/>
</dbReference>
<dbReference type="RefSeq" id="WP_006814353.1">
    <property type="nucleotide sequence ID" value="NZ_AP018946.1"/>
</dbReference>
<dbReference type="PROSITE" id="PS51071">
    <property type="entry name" value="HTH_RPIR"/>
    <property type="match status" value="1"/>
</dbReference>
<feature type="domain" description="HTH rpiR-type" evidence="4">
    <location>
        <begin position="1"/>
        <end position="74"/>
    </location>
</feature>
<dbReference type="PANTHER" id="PTHR30514">
    <property type="entry name" value="GLUCOKINASE"/>
    <property type="match status" value="1"/>
</dbReference>